<name>A0ABD7JUU5_PSEAI</name>
<organism evidence="2 3">
    <name type="scientific">Pseudomonas aeruginosa</name>
    <dbReference type="NCBI Taxonomy" id="287"/>
    <lineage>
        <taxon>Bacteria</taxon>
        <taxon>Pseudomonadati</taxon>
        <taxon>Pseudomonadota</taxon>
        <taxon>Gammaproteobacteria</taxon>
        <taxon>Pseudomonadales</taxon>
        <taxon>Pseudomonadaceae</taxon>
        <taxon>Pseudomonas</taxon>
    </lineage>
</organism>
<proteinExistence type="predicted"/>
<gene>
    <name evidence="2" type="ORF">DY940_30300</name>
</gene>
<dbReference type="Proteomes" id="UP000276985">
    <property type="component" value="Unassembled WGS sequence"/>
</dbReference>
<evidence type="ECO:0000256" key="1">
    <source>
        <dbReference type="SAM" id="MobiDB-lite"/>
    </source>
</evidence>
<protein>
    <submittedName>
        <fullName evidence="2">Uncharacterized protein</fullName>
    </submittedName>
</protein>
<comment type="caution">
    <text evidence="2">The sequence shown here is derived from an EMBL/GenBank/DDBJ whole genome shotgun (WGS) entry which is preliminary data.</text>
</comment>
<reference evidence="2 3" key="1">
    <citation type="submission" date="2018-12" db="EMBL/GenBank/DDBJ databases">
        <title>Pseudomonas aeruginosa Diversity Panel.</title>
        <authorList>
            <person name="Snesrud E."/>
            <person name="Mcgann P."/>
        </authorList>
    </citation>
    <scope>NUCLEOTIDE SEQUENCE [LARGE SCALE GENOMIC DNA]</scope>
    <source>
        <strain evidence="2 3">MRSN6241</strain>
    </source>
</reference>
<feature type="compositionally biased region" description="Basic and acidic residues" evidence="1">
    <location>
        <begin position="73"/>
        <end position="83"/>
    </location>
</feature>
<evidence type="ECO:0000313" key="2">
    <source>
        <dbReference type="EMBL" id="RTS40072.1"/>
    </source>
</evidence>
<dbReference type="EMBL" id="RXTL01000045">
    <property type="protein sequence ID" value="RTS40072.1"/>
    <property type="molecule type" value="Genomic_DNA"/>
</dbReference>
<sequence>MFFQNNNMLWILAGVAGRTLICVNLRRIARVPLEVFPVSVTASTRPGRGGRRPHDRPVPGRPWRPRRSPPGTQREKRLAFLAS</sequence>
<dbReference type="AlphaFoldDB" id="A0ABD7JUU5"/>
<feature type="region of interest" description="Disordered" evidence="1">
    <location>
        <begin position="42"/>
        <end position="83"/>
    </location>
</feature>
<accession>A0ABD7JUU5</accession>
<evidence type="ECO:0000313" key="3">
    <source>
        <dbReference type="Proteomes" id="UP000276985"/>
    </source>
</evidence>